<evidence type="ECO:0000313" key="2">
    <source>
        <dbReference type="EMBL" id="QRC92205.1"/>
    </source>
</evidence>
<protein>
    <submittedName>
        <fullName evidence="2">Uncharacterized protein</fullName>
    </submittedName>
</protein>
<evidence type="ECO:0000313" key="4">
    <source>
        <dbReference type="Proteomes" id="UP000663193"/>
    </source>
</evidence>
<dbReference type="VEuPathDB" id="FungiDB:JI435_409040"/>
<dbReference type="EMBL" id="CP069024">
    <property type="protein sequence ID" value="QRC92205.1"/>
    <property type="molecule type" value="Genomic_DNA"/>
</dbReference>
<sequence length="46" mass="4799">MLSQHRASPLLPHGMKMAQCSGSDRTVAILPSSPSQRTVASPPPTA</sequence>
<feature type="region of interest" description="Disordered" evidence="1">
    <location>
        <begin position="1"/>
        <end position="46"/>
    </location>
</feature>
<reference evidence="2" key="2">
    <citation type="submission" date="2021-01" db="EMBL/GenBank/DDBJ databases">
        <title>Chromosome-level genome assembly and manually-curated proteome of model necrotroph Parastagonospora nodorum Sn15 reveals a genome-wide trove of effector-like homologs, and redundancy of virulence-related functions within an accessory chromosome.</title>
        <authorList>
            <person name="Bertazzoni S."/>
            <person name="Jones D.A.B."/>
            <person name="Phan H.T."/>
            <person name="Tan K.-C."/>
            <person name="Hane J."/>
        </authorList>
    </citation>
    <scope>NUCLEOTIDE SEQUENCE</scope>
    <source>
        <strain evidence="2">SN15</strain>
    </source>
</reference>
<keyword evidence="4" id="KW-1185">Reference proteome</keyword>
<reference evidence="4" key="1">
    <citation type="journal article" date="2021" name="BMC Genomics">
        <title>Chromosome-level genome assembly and manually-curated proteome of model necrotroph Parastagonospora nodorum Sn15 reveals a genome-wide trove of candidate effector homologs, and redundancy of virulence-related functions within an accessory chromosome.</title>
        <authorList>
            <person name="Bertazzoni S."/>
            <person name="Jones D.A.B."/>
            <person name="Phan H.T."/>
            <person name="Tan K.-C."/>
            <person name="Hane J.K."/>
        </authorList>
    </citation>
    <scope>NUCLEOTIDE SEQUENCE [LARGE SCALE GENOMIC DNA]</scope>
    <source>
        <strain evidence="4">SN15 / ATCC MYA-4574 / FGSC 10173)</strain>
    </source>
</reference>
<organism evidence="2 4">
    <name type="scientific">Phaeosphaeria nodorum (strain SN15 / ATCC MYA-4574 / FGSC 10173)</name>
    <name type="common">Glume blotch fungus</name>
    <name type="synonym">Parastagonospora nodorum</name>
    <dbReference type="NCBI Taxonomy" id="321614"/>
    <lineage>
        <taxon>Eukaryota</taxon>
        <taxon>Fungi</taxon>
        <taxon>Dikarya</taxon>
        <taxon>Ascomycota</taxon>
        <taxon>Pezizomycotina</taxon>
        <taxon>Dothideomycetes</taxon>
        <taxon>Pleosporomycetidae</taxon>
        <taxon>Pleosporales</taxon>
        <taxon>Pleosporineae</taxon>
        <taxon>Phaeosphaeriaceae</taxon>
        <taxon>Parastagonospora</taxon>
    </lineage>
</organism>
<dbReference type="EMBL" id="CP069028">
    <property type="protein sequence ID" value="QRC96446.1"/>
    <property type="molecule type" value="Genomic_DNA"/>
</dbReference>
<dbReference type="VEuPathDB" id="FungiDB:JI435_402110"/>
<dbReference type="Proteomes" id="UP000663193">
    <property type="component" value="Chromosome 2"/>
</dbReference>
<gene>
    <name evidence="2" type="ORF">JI435_402110</name>
    <name evidence="3" type="ORF">JI435_409040</name>
</gene>
<accession>A0A7U2HUD5</accession>
<name>A0A7U2HUD5_PHANO</name>
<evidence type="ECO:0000313" key="3">
    <source>
        <dbReference type="EMBL" id="QRC96446.1"/>
    </source>
</evidence>
<dbReference type="AlphaFoldDB" id="A0A7U2HUD5"/>
<proteinExistence type="predicted"/>
<dbReference type="Proteomes" id="UP000663193">
    <property type="component" value="Chromosome 6"/>
</dbReference>
<evidence type="ECO:0000256" key="1">
    <source>
        <dbReference type="SAM" id="MobiDB-lite"/>
    </source>
</evidence>